<dbReference type="Pfam" id="PF01476">
    <property type="entry name" value="LysM"/>
    <property type="match status" value="1"/>
</dbReference>
<protein>
    <submittedName>
        <fullName evidence="6">LysM domain-containing protein</fullName>
    </submittedName>
</protein>
<dbReference type="OrthoDB" id="5244067at2"/>
<dbReference type="EMBL" id="FZOO01000002">
    <property type="protein sequence ID" value="SNS23006.1"/>
    <property type="molecule type" value="Genomic_DNA"/>
</dbReference>
<proteinExistence type="inferred from homology"/>
<organism evidence="6 7">
    <name type="scientific">Geodermatophilus pulveris</name>
    <dbReference type="NCBI Taxonomy" id="1564159"/>
    <lineage>
        <taxon>Bacteria</taxon>
        <taxon>Bacillati</taxon>
        <taxon>Actinomycetota</taxon>
        <taxon>Actinomycetes</taxon>
        <taxon>Geodermatophilales</taxon>
        <taxon>Geodermatophilaceae</taxon>
        <taxon>Geodermatophilus</taxon>
    </lineage>
</organism>
<dbReference type="InterPro" id="IPR023346">
    <property type="entry name" value="Lysozyme-like_dom_sf"/>
</dbReference>
<feature type="domain" description="LysM" evidence="5">
    <location>
        <begin position="144"/>
        <end position="192"/>
    </location>
</feature>
<reference evidence="7" key="1">
    <citation type="submission" date="2017-06" db="EMBL/GenBank/DDBJ databases">
        <authorList>
            <person name="Varghese N."/>
            <person name="Submissions S."/>
        </authorList>
    </citation>
    <scope>NUCLEOTIDE SEQUENCE [LARGE SCALE GENOMIC DNA]</scope>
    <source>
        <strain evidence="7">DSM 46839</strain>
    </source>
</reference>
<dbReference type="Gene3D" id="1.10.530.10">
    <property type="match status" value="1"/>
</dbReference>
<dbReference type="PANTHER" id="PTHR34700">
    <property type="entry name" value="POTASSIUM BINDING PROTEIN KBP"/>
    <property type="match status" value="1"/>
</dbReference>
<dbReference type="InterPro" id="IPR052196">
    <property type="entry name" value="Bact_Kbp"/>
</dbReference>
<feature type="chain" id="PRO_5012692399" evidence="4">
    <location>
        <begin position="38"/>
        <end position="193"/>
    </location>
</feature>
<sequence length="193" mass="19086">MRSSSSRVPARALRRGAVVLTGAAAVSLGVLTGPASAAPANDWDAVAQCESSGNWAINTGNGYYGGLQFSASTWAAFGGQEYASNAHLATKAQQIAVAERTLDVQGPGAWPNCGKALDPSAPEAGAAPAAAPAPAPAAPAAGGATYTVVAGDTLGRIAGQQGVAGGWQALYAANDDQLAGPHVIRVGQVLQLP</sequence>
<evidence type="ECO:0000256" key="4">
    <source>
        <dbReference type="SAM" id="SignalP"/>
    </source>
</evidence>
<dbReference type="Proteomes" id="UP000198373">
    <property type="component" value="Unassembled WGS sequence"/>
</dbReference>
<dbReference type="SUPFAM" id="SSF54106">
    <property type="entry name" value="LysM domain"/>
    <property type="match status" value="1"/>
</dbReference>
<evidence type="ECO:0000313" key="6">
    <source>
        <dbReference type="EMBL" id="SNS23006.1"/>
    </source>
</evidence>
<dbReference type="CDD" id="cd13925">
    <property type="entry name" value="RPF"/>
    <property type="match status" value="1"/>
</dbReference>
<dbReference type="Gene3D" id="3.10.350.10">
    <property type="entry name" value="LysM domain"/>
    <property type="match status" value="1"/>
</dbReference>
<comment type="similarity">
    <text evidence="1">Belongs to the transglycosylase family. Rpf subfamily.</text>
</comment>
<dbReference type="SUPFAM" id="SSF53955">
    <property type="entry name" value="Lysozyme-like"/>
    <property type="match status" value="1"/>
</dbReference>
<dbReference type="InterPro" id="IPR018392">
    <property type="entry name" value="LysM"/>
</dbReference>
<evidence type="ECO:0000256" key="3">
    <source>
        <dbReference type="SAM" id="MobiDB-lite"/>
    </source>
</evidence>
<accession>A0A239CRW9</accession>
<keyword evidence="7" id="KW-1185">Reference proteome</keyword>
<dbReference type="Pfam" id="PF06737">
    <property type="entry name" value="Transglycosylas"/>
    <property type="match status" value="1"/>
</dbReference>
<gene>
    <name evidence="6" type="ORF">SAMN06893096_102607</name>
</gene>
<feature type="region of interest" description="Disordered" evidence="3">
    <location>
        <begin position="117"/>
        <end position="136"/>
    </location>
</feature>
<dbReference type="InterPro" id="IPR036779">
    <property type="entry name" value="LysM_dom_sf"/>
</dbReference>
<dbReference type="PANTHER" id="PTHR34700:SF4">
    <property type="entry name" value="PHAGE-LIKE ELEMENT PBSX PROTEIN XKDP"/>
    <property type="match status" value="1"/>
</dbReference>
<dbReference type="GO" id="GO:0016787">
    <property type="term" value="F:hydrolase activity"/>
    <property type="evidence" value="ECO:0007669"/>
    <property type="project" value="UniProtKB-KW"/>
</dbReference>
<name>A0A239CRW9_9ACTN</name>
<evidence type="ECO:0000256" key="1">
    <source>
        <dbReference type="ARBA" id="ARBA00010830"/>
    </source>
</evidence>
<dbReference type="InterPro" id="IPR010618">
    <property type="entry name" value="RPF"/>
</dbReference>
<feature type="signal peptide" evidence="4">
    <location>
        <begin position="1"/>
        <end position="37"/>
    </location>
</feature>
<dbReference type="CDD" id="cd00118">
    <property type="entry name" value="LysM"/>
    <property type="match status" value="1"/>
</dbReference>
<dbReference type="SMART" id="SM00257">
    <property type="entry name" value="LysM"/>
    <property type="match status" value="1"/>
</dbReference>
<evidence type="ECO:0000256" key="2">
    <source>
        <dbReference type="ARBA" id="ARBA00022801"/>
    </source>
</evidence>
<dbReference type="PROSITE" id="PS51782">
    <property type="entry name" value="LYSM"/>
    <property type="match status" value="1"/>
</dbReference>
<evidence type="ECO:0000259" key="5">
    <source>
        <dbReference type="PROSITE" id="PS51782"/>
    </source>
</evidence>
<keyword evidence="4" id="KW-0732">Signal</keyword>
<dbReference type="AlphaFoldDB" id="A0A239CRW9"/>
<keyword evidence="2" id="KW-0378">Hydrolase</keyword>
<feature type="compositionally biased region" description="Low complexity" evidence="3">
    <location>
        <begin position="121"/>
        <end position="130"/>
    </location>
</feature>
<evidence type="ECO:0000313" key="7">
    <source>
        <dbReference type="Proteomes" id="UP000198373"/>
    </source>
</evidence>